<sequence>MDVSTHISSLGTRMEELDLVHDTRFYSMEERINQYQTGFTSQFEHFQQRVERIKKHMDQQQVTVEHLQQSIERIESHQASQHEEMMAYLRSMFPPPSPQP</sequence>
<evidence type="ECO:0000313" key="1">
    <source>
        <dbReference type="EMBL" id="RVW36696.1"/>
    </source>
</evidence>
<dbReference type="AlphaFoldDB" id="A0A438DMM5"/>
<reference evidence="1 2" key="1">
    <citation type="journal article" date="2018" name="PLoS Genet.">
        <title>Population sequencing reveals clonal diversity and ancestral inbreeding in the grapevine cultivar Chardonnay.</title>
        <authorList>
            <person name="Roach M.J."/>
            <person name="Johnson D.L."/>
            <person name="Bohlmann J."/>
            <person name="van Vuuren H.J."/>
            <person name="Jones S.J."/>
            <person name="Pretorius I.S."/>
            <person name="Schmidt S.A."/>
            <person name="Borneman A.R."/>
        </authorList>
    </citation>
    <scope>NUCLEOTIDE SEQUENCE [LARGE SCALE GENOMIC DNA]</scope>
    <source>
        <strain evidence="2">cv. Chardonnay</strain>
        <tissue evidence="1">Leaf</tissue>
    </source>
</reference>
<proteinExistence type="predicted"/>
<dbReference type="EMBL" id="QGNW01001566">
    <property type="protein sequence ID" value="RVW36696.1"/>
    <property type="molecule type" value="Genomic_DNA"/>
</dbReference>
<organism evidence="1 2">
    <name type="scientific">Vitis vinifera</name>
    <name type="common">Grape</name>
    <dbReference type="NCBI Taxonomy" id="29760"/>
    <lineage>
        <taxon>Eukaryota</taxon>
        <taxon>Viridiplantae</taxon>
        <taxon>Streptophyta</taxon>
        <taxon>Embryophyta</taxon>
        <taxon>Tracheophyta</taxon>
        <taxon>Spermatophyta</taxon>
        <taxon>Magnoliopsida</taxon>
        <taxon>eudicotyledons</taxon>
        <taxon>Gunneridae</taxon>
        <taxon>Pentapetalae</taxon>
        <taxon>rosids</taxon>
        <taxon>Vitales</taxon>
        <taxon>Vitaceae</taxon>
        <taxon>Viteae</taxon>
        <taxon>Vitis</taxon>
    </lineage>
</organism>
<accession>A0A438DMM5</accession>
<name>A0A438DMM5_VITVI</name>
<protein>
    <submittedName>
        <fullName evidence="1">Uncharacterized protein</fullName>
    </submittedName>
</protein>
<dbReference type="Proteomes" id="UP000288805">
    <property type="component" value="Unassembled WGS sequence"/>
</dbReference>
<comment type="caution">
    <text evidence="1">The sequence shown here is derived from an EMBL/GenBank/DDBJ whole genome shotgun (WGS) entry which is preliminary data.</text>
</comment>
<evidence type="ECO:0000313" key="2">
    <source>
        <dbReference type="Proteomes" id="UP000288805"/>
    </source>
</evidence>
<gene>
    <name evidence="1" type="ORF">CK203_116659</name>
</gene>